<dbReference type="AlphaFoldDB" id="A0A0S2W2H7"/>
<dbReference type="eggNOG" id="COG2865">
    <property type="taxonomic scope" value="Bacteria"/>
</dbReference>
<dbReference type="InterPro" id="IPR038461">
    <property type="entry name" value="Schlafen_AlbA_2_dom_sf"/>
</dbReference>
<protein>
    <submittedName>
        <fullName evidence="3">Putative DNA-binding protein</fullName>
    </submittedName>
</protein>
<dbReference type="Gene3D" id="3.30.950.30">
    <property type="entry name" value="Schlafen, AAA domain"/>
    <property type="match status" value="1"/>
</dbReference>
<sequence length="151" mass="16978">MLDLNHIEQYRENNRLEAKLATGGLPHSIWETYSAFANSYGGLILLGVEERPDHSLRVQGLLEPHEMAKEFWRMVSDPQVVSVNILRPEDVWVAGTDDGAVLVIQVPPGERDQLPVYLGQDPFHGSYRRSGDGDYHCTRAEVQAMLGARTH</sequence>
<dbReference type="GO" id="GO:0003677">
    <property type="term" value="F:DNA binding"/>
    <property type="evidence" value="ECO:0007669"/>
    <property type="project" value="UniProtKB-KW"/>
</dbReference>
<dbReference type="EMBL" id="CP011307">
    <property type="protein sequence ID" value="ALP93442.1"/>
    <property type="molecule type" value="Genomic_DNA"/>
</dbReference>
<dbReference type="Proteomes" id="UP000064844">
    <property type="component" value="Chromosome"/>
</dbReference>
<dbReference type="EMBL" id="QEKK01000003">
    <property type="protein sequence ID" value="PVY58757.1"/>
    <property type="molecule type" value="Genomic_DNA"/>
</dbReference>
<dbReference type="KEGG" id="ibu:IB211_01049c"/>
<dbReference type="Pfam" id="PF04326">
    <property type="entry name" value="SLFN_AlbA_2"/>
    <property type="match status" value="1"/>
</dbReference>
<name>A0A0S2W2H7_9FIRM</name>
<keyword evidence="3" id="KW-0238">DNA-binding</keyword>
<keyword evidence="4" id="KW-1185">Reference proteome</keyword>
<evidence type="ECO:0000259" key="1">
    <source>
        <dbReference type="Pfam" id="PF04326"/>
    </source>
</evidence>
<evidence type="ECO:0000313" key="3">
    <source>
        <dbReference type="EMBL" id="PVY58757.1"/>
    </source>
</evidence>
<dbReference type="Proteomes" id="UP000245778">
    <property type="component" value="Unassembled WGS sequence"/>
</dbReference>
<evidence type="ECO:0000313" key="2">
    <source>
        <dbReference type="EMBL" id="ALP93442.1"/>
    </source>
</evidence>
<evidence type="ECO:0000313" key="5">
    <source>
        <dbReference type="Proteomes" id="UP000245778"/>
    </source>
</evidence>
<gene>
    <name evidence="3" type="ORF">C7373_10344</name>
    <name evidence="2" type="ORF">IB211_01049c</name>
</gene>
<reference evidence="2 4" key="1">
    <citation type="journal article" date="2015" name="Nat. Commun.">
        <title>Production of butyrate from lysine and the Amadori product fructoselysine by a human gut commensal.</title>
        <authorList>
            <person name="Bui T.P."/>
            <person name="Ritari J."/>
            <person name="Boeren S."/>
            <person name="de Waard P."/>
            <person name="Plugge C.M."/>
            <person name="de Vos W.M."/>
        </authorList>
    </citation>
    <scope>NUCLEOTIDE SEQUENCE [LARGE SCALE GENOMIC DNA]</scope>
    <source>
        <strain evidence="2 4">AF211</strain>
    </source>
</reference>
<dbReference type="STRING" id="1297617.IB211_01049c"/>
<reference evidence="4" key="2">
    <citation type="submission" date="2015-04" db="EMBL/GenBank/DDBJ databases">
        <title>A butyrogenic pathway from the amino acid lysine in a human gut commensal.</title>
        <authorList>
            <person name="de Vos W.M."/>
            <person name="Bui N.T.P."/>
            <person name="Plugge C.M."/>
            <person name="Ritari J."/>
        </authorList>
    </citation>
    <scope>NUCLEOTIDE SEQUENCE [LARGE SCALE GENOMIC DNA]</scope>
    <source>
        <strain evidence="4">AF211</strain>
    </source>
</reference>
<reference evidence="3 5" key="3">
    <citation type="submission" date="2018-04" db="EMBL/GenBank/DDBJ databases">
        <title>Genomic Encyclopedia of Type Strains, Phase IV (KMG-IV): sequencing the most valuable type-strain genomes for metagenomic binning, comparative biology and taxonomic classification.</title>
        <authorList>
            <person name="Goeker M."/>
        </authorList>
    </citation>
    <scope>NUCLEOTIDE SEQUENCE [LARGE SCALE GENOMIC DNA]</scope>
    <source>
        <strain evidence="3 5">DSM 26588</strain>
    </source>
</reference>
<accession>A0A0S2W2H7</accession>
<dbReference type="InterPro" id="IPR007421">
    <property type="entry name" value="Schlafen_AlbA_2_dom"/>
</dbReference>
<proteinExistence type="predicted"/>
<dbReference type="RefSeq" id="WP_033119259.1">
    <property type="nucleotide sequence ID" value="NZ_CALICV010000042.1"/>
</dbReference>
<dbReference type="OrthoDB" id="9768354at2"/>
<feature type="domain" description="Schlafen AlbA-2" evidence="1">
    <location>
        <begin position="12"/>
        <end position="137"/>
    </location>
</feature>
<organism evidence="2 4">
    <name type="scientific">Intestinimonas butyriciproducens</name>
    <dbReference type="NCBI Taxonomy" id="1297617"/>
    <lineage>
        <taxon>Bacteria</taxon>
        <taxon>Bacillati</taxon>
        <taxon>Bacillota</taxon>
        <taxon>Clostridia</taxon>
        <taxon>Eubacteriales</taxon>
        <taxon>Intestinimonas</taxon>
    </lineage>
</organism>
<evidence type="ECO:0000313" key="4">
    <source>
        <dbReference type="Proteomes" id="UP000064844"/>
    </source>
</evidence>